<dbReference type="Proteomes" id="UP001404956">
    <property type="component" value="Unassembled WGS sequence"/>
</dbReference>
<keyword evidence="3" id="KW-1185">Reference proteome</keyword>
<feature type="compositionally biased region" description="Basic and acidic residues" evidence="1">
    <location>
        <begin position="171"/>
        <end position="180"/>
    </location>
</feature>
<reference evidence="2 3" key="1">
    <citation type="submission" date="2024-02" db="EMBL/GenBank/DDBJ databases">
        <title>Deinococcus aluminii NBRC 112889.</title>
        <authorList>
            <person name="Ichikawa N."/>
            <person name="Katano-Makiyama Y."/>
            <person name="Hidaka K."/>
        </authorList>
    </citation>
    <scope>NUCLEOTIDE SEQUENCE [LARGE SCALE GENOMIC DNA]</scope>
    <source>
        <strain evidence="2 3">NBRC 112889</strain>
    </source>
</reference>
<accession>A0ABP9XEM8</accession>
<comment type="caution">
    <text evidence="2">The sequence shown here is derived from an EMBL/GenBank/DDBJ whole genome shotgun (WGS) entry which is preliminary data.</text>
</comment>
<proteinExistence type="predicted"/>
<gene>
    <name evidence="2" type="ORF">Dalu01_02229</name>
</gene>
<evidence type="ECO:0000313" key="2">
    <source>
        <dbReference type="EMBL" id="GAA5533821.1"/>
    </source>
</evidence>
<protein>
    <submittedName>
        <fullName evidence="2">Uncharacterized protein</fullName>
    </submittedName>
</protein>
<evidence type="ECO:0000256" key="1">
    <source>
        <dbReference type="SAM" id="MobiDB-lite"/>
    </source>
</evidence>
<sequence>MGKYRVTYACGHPGEVSLFGKLAERERRIEWLEREGRCPACFRAEQDRQGPHFWVRPTQDGVEVVCYQGSYPVRAQLAALGLTFGDVWGPLDRDLLRPPRRGWSRCYHRQVPGDREALQAFEQLANEHGWRFRAGEQRLLRIGEALREGRPDLLPSPAHPDGQTTEAASPEGDRDAQDPE</sequence>
<name>A0ABP9XEM8_9DEIO</name>
<feature type="region of interest" description="Disordered" evidence="1">
    <location>
        <begin position="149"/>
        <end position="180"/>
    </location>
</feature>
<organism evidence="2 3">
    <name type="scientific">Deinococcus aluminii</name>
    <dbReference type="NCBI Taxonomy" id="1656885"/>
    <lineage>
        <taxon>Bacteria</taxon>
        <taxon>Thermotogati</taxon>
        <taxon>Deinococcota</taxon>
        <taxon>Deinococci</taxon>
        <taxon>Deinococcales</taxon>
        <taxon>Deinococcaceae</taxon>
        <taxon>Deinococcus</taxon>
    </lineage>
</organism>
<evidence type="ECO:0000313" key="3">
    <source>
        <dbReference type="Proteomes" id="UP001404956"/>
    </source>
</evidence>
<dbReference type="RefSeq" id="WP_345454576.1">
    <property type="nucleotide sequence ID" value="NZ_BAABRV010000005.1"/>
</dbReference>
<dbReference type="EMBL" id="BAABRV010000005">
    <property type="protein sequence ID" value="GAA5533821.1"/>
    <property type="molecule type" value="Genomic_DNA"/>
</dbReference>